<proteinExistence type="predicted"/>
<dbReference type="Gene3D" id="3.40.50.10690">
    <property type="entry name" value="putative lor/sdh protein like domains"/>
    <property type="match status" value="1"/>
</dbReference>
<protein>
    <recommendedName>
        <fullName evidence="1">Arginine dihydrolase ArgZ/ArgE-like C-terminal second subdomain domain-containing protein</fullName>
    </recommendedName>
</protein>
<evidence type="ECO:0000259" key="1">
    <source>
        <dbReference type="Pfam" id="PF21570"/>
    </source>
</evidence>
<name>A0A3B1C6E0_9ZZZZ</name>
<dbReference type="EMBL" id="UOGE01000116">
    <property type="protein sequence ID" value="VAX26086.1"/>
    <property type="molecule type" value="Genomic_DNA"/>
</dbReference>
<organism evidence="2">
    <name type="scientific">hydrothermal vent metagenome</name>
    <dbReference type="NCBI Taxonomy" id="652676"/>
    <lineage>
        <taxon>unclassified sequences</taxon>
        <taxon>metagenomes</taxon>
        <taxon>ecological metagenomes</taxon>
    </lineage>
</organism>
<dbReference type="InterPro" id="IPR048963">
    <property type="entry name" value="ArgZ/ArgE-like_C_2nd"/>
</dbReference>
<dbReference type="Pfam" id="PF21570">
    <property type="entry name" value="ArgZ-like_C_2nd"/>
    <property type="match status" value="1"/>
</dbReference>
<evidence type="ECO:0000313" key="2">
    <source>
        <dbReference type="EMBL" id="VAX26086.1"/>
    </source>
</evidence>
<dbReference type="AlphaFoldDB" id="A0A3B1C6E0"/>
<feature type="domain" description="Arginine dihydrolase ArgZ/ArgE-like C-terminal second subdomain" evidence="1">
    <location>
        <begin position="45"/>
        <end position="137"/>
    </location>
</feature>
<accession>A0A3B1C6E0</accession>
<reference evidence="2" key="1">
    <citation type="submission" date="2018-06" db="EMBL/GenBank/DDBJ databases">
        <authorList>
            <person name="Zhirakovskaya E."/>
        </authorList>
    </citation>
    <scope>NUCLEOTIDE SEQUENCE</scope>
</reference>
<sequence>MPKPDLFDRSKLRLKPLSERESDFSANSITPLKPVGKHLYAPLGAIAERIHKARGVGAPVIMIIGAHVLRSGVQRYIINMMERGLITLLATNGACAIHDFELALTGSTTESVSRYIAEGQFGLWEETMRINDIVAEGARVKIGMGEALGRAISEGDEFTHRGLSVFAAGYRLGIPVTCHVGIGYDIVHEGPNCDGASYGATSYTDFLRFTSEVSGLENGVVMNFGSSVMGPEVFLKALAMARNVAHTENRSIRQFSTLVCDLYPVPADFSAEPSKSDPAYYFRPLKTMLVRTVAEGGESFYVRGEHARTIPGLWTMLEAGGAEQG</sequence>
<gene>
    <name evidence="2" type="ORF">MNBD_NITROSPINAE02-633</name>
</gene>